<evidence type="ECO:0000313" key="2">
    <source>
        <dbReference type="EMBL" id="GAA2661073.1"/>
    </source>
</evidence>
<name>A0ABP6E6K8_9ACTN</name>
<evidence type="ECO:0000256" key="1">
    <source>
        <dbReference type="SAM" id="MobiDB-lite"/>
    </source>
</evidence>
<evidence type="ECO:0000313" key="3">
    <source>
        <dbReference type="Proteomes" id="UP001500151"/>
    </source>
</evidence>
<reference evidence="3" key="1">
    <citation type="journal article" date="2019" name="Int. J. Syst. Evol. Microbiol.">
        <title>The Global Catalogue of Microorganisms (GCM) 10K type strain sequencing project: providing services to taxonomists for standard genome sequencing and annotation.</title>
        <authorList>
            <consortium name="The Broad Institute Genomics Platform"/>
            <consortium name="The Broad Institute Genome Sequencing Center for Infectious Disease"/>
            <person name="Wu L."/>
            <person name="Ma J."/>
        </authorList>
    </citation>
    <scope>NUCLEOTIDE SEQUENCE [LARGE SCALE GENOMIC DNA]</scope>
    <source>
        <strain evidence="3">JCM 4524</strain>
    </source>
</reference>
<feature type="region of interest" description="Disordered" evidence="1">
    <location>
        <begin position="1"/>
        <end position="67"/>
    </location>
</feature>
<organism evidence="2 3">
    <name type="scientific">Streptomyces vastus</name>
    <dbReference type="NCBI Taxonomy" id="285451"/>
    <lineage>
        <taxon>Bacteria</taxon>
        <taxon>Bacillati</taxon>
        <taxon>Actinomycetota</taxon>
        <taxon>Actinomycetes</taxon>
        <taxon>Kitasatosporales</taxon>
        <taxon>Streptomycetaceae</taxon>
        <taxon>Streptomyces</taxon>
    </lineage>
</organism>
<dbReference type="Proteomes" id="UP001500151">
    <property type="component" value="Unassembled WGS sequence"/>
</dbReference>
<accession>A0ABP6E6K8</accession>
<keyword evidence="3" id="KW-1185">Reference proteome</keyword>
<proteinExistence type="predicted"/>
<gene>
    <name evidence="2" type="ORF">GCM10010307_79120</name>
</gene>
<dbReference type="EMBL" id="BAAASJ010000119">
    <property type="protein sequence ID" value="GAA2661073.1"/>
    <property type="molecule type" value="Genomic_DNA"/>
</dbReference>
<protein>
    <submittedName>
        <fullName evidence="2">Uncharacterized protein</fullName>
    </submittedName>
</protein>
<sequence>MNFHMNDVSDTVTDPRVAGGDPRDPRMAMSQPADGGGGRHRGPISSSDDEVTPRGRHRKPAGQTDVA</sequence>
<comment type="caution">
    <text evidence="2">The sequence shown here is derived from an EMBL/GenBank/DDBJ whole genome shotgun (WGS) entry which is preliminary data.</text>
</comment>